<gene>
    <name evidence="2" type="ORF">PLANPX_3150</name>
</gene>
<dbReference type="AlphaFoldDB" id="A0A5K7XAG9"/>
<reference evidence="3" key="1">
    <citation type="submission" date="2019-10" db="EMBL/GenBank/DDBJ databases">
        <title>Lacipirellula parvula gen. nov., sp. nov., representing a lineage of planctomycetes widespread in freshwater anoxic habitats, and description of the family Lacipirellulaceae.</title>
        <authorList>
            <person name="Dedysh S.N."/>
            <person name="Kulichevskaya I.S."/>
            <person name="Beletsky A.V."/>
            <person name="Rakitin A.L."/>
            <person name="Mardanov A.V."/>
            <person name="Ivanova A.A."/>
            <person name="Saltykova V.X."/>
            <person name="Rijpstra W.I.C."/>
            <person name="Sinninghe Damste J.S."/>
            <person name="Ravin N.V."/>
        </authorList>
    </citation>
    <scope>NUCLEOTIDE SEQUENCE [LARGE SCALE GENOMIC DNA]</scope>
    <source>
        <strain evidence="3">PX69</strain>
    </source>
</reference>
<name>A0A5K7XAG9_9BACT</name>
<feature type="signal peptide" evidence="1">
    <location>
        <begin position="1"/>
        <end position="27"/>
    </location>
</feature>
<dbReference type="Proteomes" id="UP000326837">
    <property type="component" value="Chromosome"/>
</dbReference>
<dbReference type="EMBL" id="AP021861">
    <property type="protein sequence ID" value="BBO33538.1"/>
    <property type="molecule type" value="Genomic_DNA"/>
</dbReference>
<accession>A0A5K7XAG9</accession>
<organism evidence="2 3">
    <name type="scientific">Lacipirellula parvula</name>
    <dbReference type="NCBI Taxonomy" id="2650471"/>
    <lineage>
        <taxon>Bacteria</taxon>
        <taxon>Pseudomonadati</taxon>
        <taxon>Planctomycetota</taxon>
        <taxon>Planctomycetia</taxon>
        <taxon>Pirellulales</taxon>
        <taxon>Lacipirellulaceae</taxon>
        <taxon>Lacipirellula</taxon>
    </lineage>
</organism>
<dbReference type="RefSeq" id="WP_152099287.1">
    <property type="nucleotide sequence ID" value="NZ_AP021861.1"/>
</dbReference>
<keyword evidence="3" id="KW-1185">Reference proteome</keyword>
<dbReference type="KEGG" id="lpav:PLANPX_3150"/>
<evidence type="ECO:0000313" key="3">
    <source>
        <dbReference type="Proteomes" id="UP000326837"/>
    </source>
</evidence>
<feature type="chain" id="PRO_5024914106" description="PEP-CTERM protein-sorting domain-containing protein" evidence="1">
    <location>
        <begin position="28"/>
        <end position="1020"/>
    </location>
</feature>
<evidence type="ECO:0000313" key="2">
    <source>
        <dbReference type="EMBL" id="BBO33538.1"/>
    </source>
</evidence>
<keyword evidence="1" id="KW-0732">Signal</keyword>
<evidence type="ECO:0008006" key="4">
    <source>
        <dbReference type="Google" id="ProtNLM"/>
    </source>
</evidence>
<sequence length="1020" mass="104033">MPRVWSNLLRYTLSAVIIASAAAGAHAQLTAQWSAPVSGQWTQASRWSTAPLAPTSLGDRATLGVQGAPYVVTAQTVAIDRISVASPDATLRVEGGVVSAANGIDVSAGKLELISGAIENTRISGDGAVVVSGNTTSSAILKNVTLAADANVAFPAASLQRFRIDSSLELENATLTVTDTYTEFQGPGQLGGQGTIRFESSGDPLFAKNNYAVGSWVLEPGVDMVFAGGTHRWQPLGQTTGRLINRSNIAVEPGATLQLFSSTSSTYGSFRNEGTITVGEGASLGMRVHTLVGETGGVGNVLLAPNSTFWLGASYIFYIDKPINVPATARLELAGGWVNQSQINLAPGATLRLHDTSGSTNWGAIEASGATVELGYAVPFSRLAQLKTSSATKFVGYNGGGAVALEGKTVNLATRAGIWSLEKLTISGGTLTGLANGGTINLASTLYLTDVRLAAANNIAAGRTVVSGASTIAAPLSLSGGTLSLGGTWKNESVVSGAAGRLKLATWSTSPGTIAMTGGSVQIGFNQNFSQLLTLPVGSPDEFEIGSTVNLQNATINLATLPWDLQVGVADDASGMLQNGVISATNGRALRVEEGTLSNIELLADLDSAGSTTFAGASATVRNASLSGTGISISSTAALLDRVTIDGDVTLSTAGAQVINGLTVDGDLHLETNRVQMTGNQTIGGAGKITTAGFRSTPGGGFIVQNGTLTLAKDLTFLGQRRGSRLETTGGGVVNRGKITVARDDYAATYNDLTGPGLTIKASSFTQTGELSVVTGEELRVEVNDWANDGVVRLAGGKLTAAGTAFRNGPNGEITGPGVIDLAATTFMNLGRVAPGAAVGALTFSGNYAQNALGQLAIELGGTTPGVSHDLLAVTGAATLGGSLKVSFVAGFTPTAGSLFTFLTAQNITGTFSTTTLPTLPARLIWETAYGANSVALRVVLPGDFTGDGRVDGADFLTWQRGGSPRPFAAADLTLWRQNFGVAFPAASTAAATSVPEPASVLCAALGGVALLAQRRPRKS</sequence>
<proteinExistence type="predicted"/>
<protein>
    <recommendedName>
        <fullName evidence="4">PEP-CTERM protein-sorting domain-containing protein</fullName>
    </recommendedName>
</protein>
<evidence type="ECO:0000256" key="1">
    <source>
        <dbReference type="SAM" id="SignalP"/>
    </source>
</evidence>